<evidence type="ECO:0000313" key="1">
    <source>
        <dbReference type="EMBL" id="CAE7028232.1"/>
    </source>
</evidence>
<evidence type="ECO:0000313" key="2">
    <source>
        <dbReference type="Proteomes" id="UP000472372"/>
    </source>
</evidence>
<proteinExistence type="predicted"/>
<organism evidence="1 2">
    <name type="scientific">Pyrenophora teres f. teres</name>
    <dbReference type="NCBI Taxonomy" id="97479"/>
    <lineage>
        <taxon>Eukaryota</taxon>
        <taxon>Fungi</taxon>
        <taxon>Dikarya</taxon>
        <taxon>Ascomycota</taxon>
        <taxon>Pezizomycotina</taxon>
        <taxon>Dothideomycetes</taxon>
        <taxon>Pleosporomycetidae</taxon>
        <taxon>Pleosporales</taxon>
        <taxon>Pleosporineae</taxon>
        <taxon>Pleosporaceae</taxon>
        <taxon>Pyrenophora</taxon>
    </lineage>
</organism>
<reference evidence="1" key="1">
    <citation type="submission" date="2021-02" db="EMBL/GenBank/DDBJ databases">
        <authorList>
            <person name="Syme A R."/>
            <person name="Syme A R."/>
            <person name="Moolhuijzen P."/>
        </authorList>
    </citation>
    <scope>NUCLEOTIDE SEQUENCE</scope>
    <source>
        <strain evidence="1">W1-1</strain>
    </source>
</reference>
<gene>
    <name evidence="1" type="ORF">PTTW11_04392</name>
</gene>
<sequence>MNSLQELEALEPRLHRLGENSQRKRERINELRLQIRRATKSARKLQSECNNHVIYYSRSQCRHLADLMQHKLPAELRDMIYEHLVVEDRPIYVGPYYHIRTYDGPNLDPPLPDEESDDVTRTVGSHVGPRITWASVLERRRLENPEADILDESETEDVDNDGVNPEIIERIRKLDLSCSNERSNHNEGKMILPDGRVKQVHTYHPPEDMVLPNSYLLNPRYVGPVMSAEIQKVYYTQNTFSICSVRQAIRNFGTLHSGYFMQTWEEEGKPRKVPDDLKLQPLRSYLLTIAPYTNIYTRTLVIALKSPPISKNTSQVSALTGVYPRTVDRIYSRAIAAGFEPNELPIKILPHYVQDALKPSRPAKQVEEVKEQIFQQWAQSLKSRNLCLYRLEGVESSRIQEDQANEEA</sequence>
<dbReference type="Proteomes" id="UP000472372">
    <property type="component" value="Chromosome 3"/>
</dbReference>
<dbReference type="EMBL" id="HG992979">
    <property type="protein sequence ID" value="CAE7028232.1"/>
    <property type="molecule type" value="Genomic_DNA"/>
</dbReference>
<name>A0A6S6VZ35_9PLEO</name>
<dbReference type="AlphaFoldDB" id="A0A6S6VZ35"/>
<accession>A0A6S6VZ35</accession>
<protein>
    <submittedName>
        <fullName evidence="1">Uncharacterized protein</fullName>
    </submittedName>
</protein>